<dbReference type="EMBL" id="JACSPQ010000001">
    <property type="protein sequence ID" value="MBD8001565.1"/>
    <property type="molecule type" value="Genomic_DNA"/>
</dbReference>
<evidence type="ECO:0000313" key="8">
    <source>
        <dbReference type="Proteomes" id="UP000616346"/>
    </source>
</evidence>
<name>A0ABR8VA29_9BACT</name>
<keyword evidence="1" id="KW-0645">Protease</keyword>
<dbReference type="InterPro" id="IPR025657">
    <property type="entry name" value="RadC_JAB"/>
</dbReference>
<dbReference type="Gene3D" id="3.40.140.10">
    <property type="entry name" value="Cytidine Deaminase, domain 2"/>
    <property type="match status" value="1"/>
</dbReference>
<evidence type="ECO:0000256" key="1">
    <source>
        <dbReference type="ARBA" id="ARBA00022670"/>
    </source>
</evidence>
<evidence type="ECO:0000256" key="3">
    <source>
        <dbReference type="ARBA" id="ARBA00022801"/>
    </source>
</evidence>
<dbReference type="PROSITE" id="PS01302">
    <property type="entry name" value="UPF0758"/>
    <property type="match status" value="1"/>
</dbReference>
<dbReference type="CDD" id="cd08071">
    <property type="entry name" value="MPN_DUF2466"/>
    <property type="match status" value="1"/>
</dbReference>
<keyword evidence="3" id="KW-0378">Hydrolase</keyword>
<organism evidence="7 8">
    <name type="scientific">Phocaeicola faecium</name>
    <dbReference type="NCBI Taxonomy" id="2762213"/>
    <lineage>
        <taxon>Bacteria</taxon>
        <taxon>Pseudomonadati</taxon>
        <taxon>Bacteroidota</taxon>
        <taxon>Bacteroidia</taxon>
        <taxon>Bacteroidales</taxon>
        <taxon>Bacteroidaceae</taxon>
        <taxon>Phocaeicola</taxon>
    </lineage>
</organism>
<evidence type="ECO:0000259" key="6">
    <source>
        <dbReference type="PROSITE" id="PS50249"/>
    </source>
</evidence>
<keyword evidence="2" id="KW-0479">Metal-binding</keyword>
<feature type="domain" description="MPN" evidence="6">
    <location>
        <begin position="21"/>
        <end position="144"/>
    </location>
</feature>
<dbReference type="Proteomes" id="UP000616346">
    <property type="component" value="Unassembled WGS sequence"/>
</dbReference>
<protein>
    <submittedName>
        <fullName evidence="7">JAB domain-containing protein</fullName>
    </submittedName>
</protein>
<dbReference type="Pfam" id="PF04002">
    <property type="entry name" value="RadC"/>
    <property type="match status" value="1"/>
</dbReference>
<comment type="caution">
    <text evidence="7">The sequence shown here is derived from an EMBL/GenBank/DDBJ whole genome shotgun (WGS) entry which is preliminary data.</text>
</comment>
<gene>
    <name evidence="7" type="ORF">H9626_04935</name>
</gene>
<dbReference type="PANTHER" id="PTHR30471">
    <property type="entry name" value="DNA REPAIR PROTEIN RADC"/>
    <property type="match status" value="1"/>
</dbReference>
<keyword evidence="8" id="KW-1185">Reference proteome</keyword>
<reference evidence="7 8" key="1">
    <citation type="submission" date="2020-08" db="EMBL/GenBank/DDBJ databases">
        <title>A Genomic Blueprint of the Chicken Gut Microbiome.</title>
        <authorList>
            <person name="Gilroy R."/>
            <person name="Ravi A."/>
            <person name="Getino M."/>
            <person name="Pursley I."/>
            <person name="Horton D.L."/>
            <person name="Alikhan N.-F."/>
            <person name="Baker D."/>
            <person name="Gharbi K."/>
            <person name="Hall N."/>
            <person name="Watson M."/>
            <person name="Adriaenssens E.M."/>
            <person name="Foster-Nyarko E."/>
            <person name="Jarju S."/>
            <person name="Secka A."/>
            <person name="Antonio M."/>
            <person name="Oren A."/>
            <person name="Chaudhuri R."/>
            <person name="La Ragione R.M."/>
            <person name="Hildebrand F."/>
            <person name="Pallen M.J."/>
        </authorList>
    </citation>
    <scope>NUCLEOTIDE SEQUENCE [LARGE SCALE GENOMIC DNA]</scope>
    <source>
        <strain evidence="7 8">Sa1YUN3</strain>
    </source>
</reference>
<evidence type="ECO:0000256" key="5">
    <source>
        <dbReference type="ARBA" id="ARBA00023049"/>
    </source>
</evidence>
<dbReference type="InterPro" id="IPR020891">
    <property type="entry name" value="UPF0758_CS"/>
</dbReference>
<sequence>MENAVEYTLKAEKRDFETVKVCSSSNAFDFARKFYHDDILIYESAFIMLLNRAGYITGYAKISQGGVCGTQVDVKIIAKYAIDSLASGVIFVHNHPSGNLIPSNQDKRFTNSVKKALGLFDINLLDSIIISDSDYYSMADNGEIL</sequence>
<evidence type="ECO:0000256" key="4">
    <source>
        <dbReference type="ARBA" id="ARBA00022833"/>
    </source>
</evidence>
<dbReference type="PANTHER" id="PTHR30471:SF3">
    <property type="entry name" value="UPF0758 PROTEIN YEES-RELATED"/>
    <property type="match status" value="1"/>
</dbReference>
<dbReference type="InterPro" id="IPR037518">
    <property type="entry name" value="MPN"/>
</dbReference>
<keyword evidence="5" id="KW-0482">Metalloprotease</keyword>
<keyword evidence="4" id="KW-0862">Zinc</keyword>
<evidence type="ECO:0000256" key="2">
    <source>
        <dbReference type="ARBA" id="ARBA00022723"/>
    </source>
</evidence>
<evidence type="ECO:0000313" key="7">
    <source>
        <dbReference type="EMBL" id="MBD8001565.1"/>
    </source>
</evidence>
<dbReference type="PROSITE" id="PS50249">
    <property type="entry name" value="MPN"/>
    <property type="match status" value="1"/>
</dbReference>
<dbReference type="RefSeq" id="WP_191709741.1">
    <property type="nucleotide sequence ID" value="NZ_JACSPQ010000001.1"/>
</dbReference>
<accession>A0ABR8VA29</accession>
<dbReference type="InterPro" id="IPR001405">
    <property type="entry name" value="UPF0758"/>
</dbReference>
<proteinExistence type="predicted"/>